<accession>A0A0E4G961</accession>
<dbReference type="Proteomes" id="UP000045545">
    <property type="component" value="Unassembled WGS sequence"/>
</dbReference>
<dbReference type="RefSeq" id="WP_046495075.1">
    <property type="nucleotide sequence ID" value="NZ_CGIH01000004.1"/>
</dbReference>
<dbReference type="OrthoDB" id="2111893at2"/>
<protein>
    <submittedName>
        <fullName evidence="1">Uncharacterized</fullName>
    </submittedName>
</protein>
<name>A0A0E4G961_9FIRM</name>
<dbReference type="AlphaFoldDB" id="A0A0E4G961"/>
<reference evidence="1 3" key="1">
    <citation type="submission" date="2015-03" db="EMBL/GenBank/DDBJ databases">
        <authorList>
            <person name="Strepis Nikolaos"/>
        </authorList>
    </citation>
    <scope>NUCLEOTIDE SEQUENCE [LARGE SCALE GENOMIC DNA]</scope>
    <source>
        <strain evidence="1 3">OL-4</strain>
    </source>
</reference>
<evidence type="ECO:0000313" key="3">
    <source>
        <dbReference type="Proteomes" id="UP000045545"/>
    </source>
</evidence>
<keyword evidence="3" id="KW-1185">Reference proteome</keyword>
<dbReference type="STRING" id="690567.1029"/>
<gene>
    <name evidence="2" type="ORF">1029</name>
    <name evidence="1" type="ORF">362</name>
</gene>
<proteinExistence type="predicted"/>
<evidence type="ECO:0000313" key="1">
    <source>
        <dbReference type="EMBL" id="CFX06465.1"/>
    </source>
</evidence>
<evidence type="ECO:0000313" key="2">
    <source>
        <dbReference type="EMBL" id="CFX33268.1"/>
    </source>
</evidence>
<dbReference type="EMBL" id="CGIH01000004">
    <property type="protein sequence ID" value="CFX06465.1"/>
    <property type="molecule type" value="Genomic_DNA"/>
</dbReference>
<dbReference type="EMBL" id="CGIH01000018">
    <property type="protein sequence ID" value="CFX33268.1"/>
    <property type="molecule type" value="Genomic_DNA"/>
</dbReference>
<sequence>MIGFDRPIRPRWIYDSLLLAEPGQKLTELNLPFEEIARELTGKEGKRKVRTVLFRCFLRDPANQIRVREKLWLKELSEQYDLAFMTPIYLFYLIGSTETLITIAEHIFRLYEWGSEINLTFLKLKMVEGAGDRDVVARSAGSFINTLHFFEVITESNKKLMLNKPLTINEEQAAIMLQLWARELRHTPQIDLNQLPSAIFGWFSWPDLRAVARKYNGELWDYQHRMGGEYLVVYS</sequence>
<organism evidence="1 3">
    <name type="scientific">Syntrophomonas zehnderi OL-4</name>
    <dbReference type="NCBI Taxonomy" id="690567"/>
    <lineage>
        <taxon>Bacteria</taxon>
        <taxon>Bacillati</taxon>
        <taxon>Bacillota</taxon>
        <taxon>Clostridia</taxon>
        <taxon>Eubacteriales</taxon>
        <taxon>Syntrophomonadaceae</taxon>
        <taxon>Syntrophomonas</taxon>
    </lineage>
</organism>